<evidence type="ECO:0000256" key="9">
    <source>
        <dbReference type="RuleBase" id="RU365087"/>
    </source>
</evidence>
<feature type="transmembrane region" description="Helical" evidence="9">
    <location>
        <begin position="12"/>
        <end position="39"/>
    </location>
</feature>
<keyword evidence="4 9" id="KW-0812">Transmembrane</keyword>
<dbReference type="GO" id="GO:0005886">
    <property type="term" value="C:plasma membrane"/>
    <property type="evidence" value="ECO:0007669"/>
    <property type="project" value="UniProtKB-SubCell"/>
</dbReference>
<sequence>MNLLAISKVLQIILTILLVIFILIQSKGAGLAAGVGNVFSAYRSRRGAEKLVFILTIVFSILLIINSLAIVTLSS</sequence>
<organism evidence="10 11">
    <name type="scientific">candidate division WWE3 bacterium</name>
    <dbReference type="NCBI Taxonomy" id="2053526"/>
    <lineage>
        <taxon>Bacteria</taxon>
        <taxon>Katanobacteria</taxon>
    </lineage>
</organism>
<dbReference type="GO" id="GO:0015450">
    <property type="term" value="F:protein-transporting ATPase activity"/>
    <property type="evidence" value="ECO:0007669"/>
    <property type="project" value="UniProtKB-UniRule"/>
</dbReference>
<evidence type="ECO:0000256" key="6">
    <source>
        <dbReference type="ARBA" id="ARBA00022989"/>
    </source>
</evidence>
<accession>A0A3A4ZG05</accession>
<comment type="similarity">
    <text evidence="2 9">Belongs to the SecG family.</text>
</comment>
<gene>
    <name evidence="10" type="primary">secG</name>
    <name evidence="10" type="ORF">C4561_00405</name>
</gene>
<dbReference type="Pfam" id="PF03840">
    <property type="entry name" value="SecG"/>
    <property type="match status" value="1"/>
</dbReference>
<evidence type="ECO:0000313" key="10">
    <source>
        <dbReference type="EMBL" id="RJR28085.1"/>
    </source>
</evidence>
<evidence type="ECO:0000256" key="5">
    <source>
        <dbReference type="ARBA" id="ARBA00022927"/>
    </source>
</evidence>
<evidence type="ECO:0000256" key="8">
    <source>
        <dbReference type="ARBA" id="ARBA00023136"/>
    </source>
</evidence>
<evidence type="ECO:0000256" key="3">
    <source>
        <dbReference type="ARBA" id="ARBA00022448"/>
    </source>
</evidence>
<evidence type="ECO:0000256" key="2">
    <source>
        <dbReference type="ARBA" id="ARBA00008445"/>
    </source>
</evidence>
<keyword evidence="9" id="KW-1003">Cell membrane</keyword>
<evidence type="ECO:0000256" key="1">
    <source>
        <dbReference type="ARBA" id="ARBA00004141"/>
    </source>
</evidence>
<evidence type="ECO:0000256" key="4">
    <source>
        <dbReference type="ARBA" id="ARBA00022692"/>
    </source>
</evidence>
<dbReference type="InterPro" id="IPR004692">
    <property type="entry name" value="SecG"/>
</dbReference>
<keyword evidence="7 9" id="KW-0811">Translocation</keyword>
<keyword evidence="8 9" id="KW-0472">Membrane</keyword>
<protein>
    <recommendedName>
        <fullName evidence="9">Protein-export membrane protein SecG</fullName>
    </recommendedName>
</protein>
<comment type="subcellular location">
    <subcellularLocation>
        <location evidence="9">Cell membrane</location>
        <topology evidence="9">Multi-pass membrane protein</topology>
    </subcellularLocation>
    <subcellularLocation>
        <location evidence="1">Membrane</location>
        <topology evidence="1">Multi-pass membrane protein</topology>
    </subcellularLocation>
</comment>
<dbReference type="GO" id="GO:0009306">
    <property type="term" value="P:protein secretion"/>
    <property type="evidence" value="ECO:0007669"/>
    <property type="project" value="UniProtKB-UniRule"/>
</dbReference>
<keyword evidence="6 9" id="KW-1133">Transmembrane helix</keyword>
<dbReference type="EMBL" id="QZJF01000004">
    <property type="protein sequence ID" value="RJR28085.1"/>
    <property type="molecule type" value="Genomic_DNA"/>
</dbReference>
<comment type="caution">
    <text evidence="10">The sequence shown here is derived from an EMBL/GenBank/DDBJ whole genome shotgun (WGS) entry which is preliminary data.</text>
</comment>
<reference evidence="10 11" key="1">
    <citation type="journal article" date="2017" name="ISME J.">
        <title>Energy and carbon metabolisms in a deep terrestrial subsurface fluid microbial community.</title>
        <authorList>
            <person name="Momper L."/>
            <person name="Jungbluth S.P."/>
            <person name="Lee M.D."/>
            <person name="Amend J.P."/>
        </authorList>
    </citation>
    <scope>NUCLEOTIDE SEQUENCE [LARGE SCALE GENOMIC DNA]</scope>
    <source>
        <strain evidence="10">SURF_46</strain>
    </source>
</reference>
<evidence type="ECO:0000256" key="7">
    <source>
        <dbReference type="ARBA" id="ARBA00023010"/>
    </source>
</evidence>
<keyword evidence="3 9" id="KW-0813">Transport</keyword>
<comment type="function">
    <text evidence="9">Involved in protein export. Participates in an early event of protein translocation.</text>
</comment>
<keyword evidence="5 9" id="KW-0653">Protein transport</keyword>
<feature type="transmembrane region" description="Helical" evidence="9">
    <location>
        <begin position="51"/>
        <end position="73"/>
    </location>
</feature>
<proteinExistence type="inferred from homology"/>
<dbReference type="NCBIfam" id="TIGR00810">
    <property type="entry name" value="secG"/>
    <property type="match status" value="1"/>
</dbReference>
<name>A0A3A4ZG05_UNCKA</name>
<evidence type="ECO:0000313" key="11">
    <source>
        <dbReference type="Proteomes" id="UP000265540"/>
    </source>
</evidence>
<dbReference type="Proteomes" id="UP000265540">
    <property type="component" value="Unassembled WGS sequence"/>
</dbReference>
<dbReference type="AlphaFoldDB" id="A0A3A4ZG05"/>